<dbReference type="InterPro" id="IPR044934">
    <property type="entry name" value="Streptopain_sf"/>
</dbReference>
<keyword evidence="3" id="KW-1185">Reference proteome</keyword>
<dbReference type="InterPro" id="IPR038765">
    <property type="entry name" value="Papain-like_cys_pep_sf"/>
</dbReference>
<dbReference type="Pfam" id="PF13529">
    <property type="entry name" value="Peptidase_C39_2"/>
    <property type="match status" value="1"/>
</dbReference>
<dbReference type="AlphaFoldDB" id="A0A927BXH5"/>
<reference evidence="2" key="1">
    <citation type="submission" date="2020-09" db="EMBL/GenBank/DDBJ databases">
        <title>A novel bacterium of genus Paenibacillus, isolated from South China Sea.</title>
        <authorList>
            <person name="Huang H."/>
            <person name="Mo K."/>
            <person name="Hu Y."/>
        </authorList>
    </citation>
    <scope>NUCLEOTIDE SEQUENCE</scope>
    <source>
        <strain evidence="2">IB182496</strain>
    </source>
</reference>
<proteinExistence type="predicted"/>
<dbReference type="SUPFAM" id="SSF54001">
    <property type="entry name" value="Cysteine proteinases"/>
    <property type="match status" value="1"/>
</dbReference>
<name>A0A927BXH5_9BACL</name>
<dbReference type="Proteomes" id="UP000621560">
    <property type="component" value="Unassembled WGS sequence"/>
</dbReference>
<sequence>MVWAASSVSILKHFGIDELQCAFAINIRFGEVTCDNTSENIDNVLDGFVMYYGVSAYKYTGSLTWSELKTEIDNGRPIYVSWGWSTGGGHAVVIYGYSQSGTYVNHMNPASTQ</sequence>
<evidence type="ECO:0000313" key="2">
    <source>
        <dbReference type="EMBL" id="MBD2848696.1"/>
    </source>
</evidence>
<evidence type="ECO:0000259" key="1">
    <source>
        <dbReference type="Pfam" id="PF13529"/>
    </source>
</evidence>
<feature type="domain" description="Peptidase C39-like" evidence="1">
    <location>
        <begin position="35"/>
        <end position="109"/>
    </location>
</feature>
<organism evidence="2 3">
    <name type="scientific">Paenibacillus sabuli</name>
    <dbReference type="NCBI Taxonomy" id="2772509"/>
    <lineage>
        <taxon>Bacteria</taxon>
        <taxon>Bacillati</taxon>
        <taxon>Bacillota</taxon>
        <taxon>Bacilli</taxon>
        <taxon>Bacillales</taxon>
        <taxon>Paenibacillaceae</taxon>
        <taxon>Paenibacillus</taxon>
    </lineage>
</organism>
<gene>
    <name evidence="2" type="ORF">IDH44_26305</name>
</gene>
<comment type="caution">
    <text evidence="2">The sequence shown here is derived from an EMBL/GenBank/DDBJ whole genome shotgun (WGS) entry which is preliminary data.</text>
</comment>
<protein>
    <submittedName>
        <fullName evidence="2">C39 family peptidase</fullName>
    </submittedName>
</protein>
<dbReference type="Gene3D" id="3.90.70.50">
    <property type="entry name" value="Peptidase C10, streptopain"/>
    <property type="match status" value="1"/>
</dbReference>
<dbReference type="InterPro" id="IPR039564">
    <property type="entry name" value="Peptidase_C39-like"/>
</dbReference>
<dbReference type="RefSeq" id="WP_190921788.1">
    <property type="nucleotide sequence ID" value="NZ_JACXIZ010000109.1"/>
</dbReference>
<accession>A0A927BXH5</accession>
<dbReference type="EMBL" id="JACXIZ010000109">
    <property type="protein sequence ID" value="MBD2848696.1"/>
    <property type="molecule type" value="Genomic_DNA"/>
</dbReference>
<evidence type="ECO:0000313" key="3">
    <source>
        <dbReference type="Proteomes" id="UP000621560"/>
    </source>
</evidence>